<keyword evidence="4" id="KW-1185">Reference proteome</keyword>
<dbReference type="GO" id="GO:0016746">
    <property type="term" value="F:acyltransferase activity"/>
    <property type="evidence" value="ECO:0007669"/>
    <property type="project" value="UniProtKB-KW"/>
</dbReference>
<keyword evidence="3" id="KW-0808">Transferase</keyword>
<name>A0ABT0YB47_9ACTN</name>
<dbReference type="InterPro" id="IPR000182">
    <property type="entry name" value="GNAT_dom"/>
</dbReference>
<sequence length="158" mass="17729">MQPDPHDELRSATFRDLDTTTLYGLLKLRSDVFVVEQECVYADLDGRDDEPGTRHLWFTRDGEMRAYVRVLDDGDAQRIGRVVTAKSARGAGLAGRLIEEALTVIGNRTSVLDAQSYLVQFYSRYGFEPTGPEFIEDGIPHTPMRRLPRQPAPASPTC</sequence>
<evidence type="ECO:0000256" key="1">
    <source>
        <dbReference type="SAM" id="MobiDB-lite"/>
    </source>
</evidence>
<dbReference type="EC" id="2.3.1.-" evidence="3"/>
<feature type="region of interest" description="Disordered" evidence="1">
    <location>
        <begin position="135"/>
        <end position="158"/>
    </location>
</feature>
<gene>
    <name evidence="3" type="ORF">LXN57_37505</name>
</gene>
<feature type="domain" description="N-acetyltransferase" evidence="2">
    <location>
        <begin position="12"/>
        <end position="149"/>
    </location>
</feature>
<evidence type="ECO:0000313" key="4">
    <source>
        <dbReference type="Proteomes" id="UP001523216"/>
    </source>
</evidence>
<proteinExistence type="predicted"/>
<dbReference type="Pfam" id="PF13673">
    <property type="entry name" value="Acetyltransf_10"/>
    <property type="match status" value="1"/>
</dbReference>
<dbReference type="CDD" id="cd04301">
    <property type="entry name" value="NAT_SF"/>
    <property type="match status" value="1"/>
</dbReference>
<evidence type="ECO:0000313" key="3">
    <source>
        <dbReference type="EMBL" id="MCM4083261.1"/>
    </source>
</evidence>
<dbReference type="SUPFAM" id="SSF55729">
    <property type="entry name" value="Acyl-CoA N-acyltransferases (Nat)"/>
    <property type="match status" value="1"/>
</dbReference>
<dbReference type="Proteomes" id="UP001523216">
    <property type="component" value="Unassembled WGS sequence"/>
</dbReference>
<organism evidence="3 4">
    <name type="scientific">Paractinoplanes hotanensis</name>
    <dbReference type="NCBI Taxonomy" id="2906497"/>
    <lineage>
        <taxon>Bacteria</taxon>
        <taxon>Bacillati</taxon>
        <taxon>Actinomycetota</taxon>
        <taxon>Actinomycetes</taxon>
        <taxon>Micromonosporales</taxon>
        <taxon>Micromonosporaceae</taxon>
        <taxon>Paractinoplanes</taxon>
    </lineage>
</organism>
<dbReference type="EMBL" id="JAMQOL010000057">
    <property type="protein sequence ID" value="MCM4083261.1"/>
    <property type="molecule type" value="Genomic_DNA"/>
</dbReference>
<reference evidence="3 4" key="1">
    <citation type="submission" date="2022-06" db="EMBL/GenBank/DDBJ databases">
        <title>Actinoplanes abujensis sp. nov., isolated from Nigerian arid soil.</title>
        <authorList>
            <person name="Ding P."/>
        </authorList>
    </citation>
    <scope>NUCLEOTIDE SEQUENCE [LARGE SCALE GENOMIC DNA]</scope>
    <source>
        <strain evidence="4">TRM88002</strain>
    </source>
</reference>
<dbReference type="RefSeq" id="WP_251802970.1">
    <property type="nucleotide sequence ID" value="NZ_JAMQOL010000057.1"/>
</dbReference>
<comment type="caution">
    <text evidence="3">The sequence shown here is derived from an EMBL/GenBank/DDBJ whole genome shotgun (WGS) entry which is preliminary data.</text>
</comment>
<protein>
    <submittedName>
        <fullName evidence="3">GNAT family N-acetyltransferase</fullName>
        <ecNumber evidence="3">2.3.1.-</ecNumber>
    </submittedName>
</protein>
<keyword evidence="3" id="KW-0012">Acyltransferase</keyword>
<evidence type="ECO:0000259" key="2">
    <source>
        <dbReference type="PROSITE" id="PS51186"/>
    </source>
</evidence>
<dbReference type="PROSITE" id="PS51186">
    <property type="entry name" value="GNAT"/>
    <property type="match status" value="1"/>
</dbReference>
<dbReference type="Gene3D" id="3.40.630.30">
    <property type="match status" value="1"/>
</dbReference>
<dbReference type="InterPro" id="IPR016181">
    <property type="entry name" value="Acyl_CoA_acyltransferase"/>
</dbReference>
<accession>A0ABT0YB47</accession>